<dbReference type="AlphaFoldDB" id="A0A0G3H3C4"/>
<organism evidence="1 2">
    <name type="scientific">Corynebacterium mustelae</name>
    <dbReference type="NCBI Taxonomy" id="571915"/>
    <lineage>
        <taxon>Bacteria</taxon>
        <taxon>Bacillati</taxon>
        <taxon>Actinomycetota</taxon>
        <taxon>Actinomycetes</taxon>
        <taxon>Mycobacteriales</taxon>
        <taxon>Corynebacteriaceae</taxon>
        <taxon>Corynebacterium</taxon>
    </lineage>
</organism>
<dbReference type="PATRIC" id="fig|571915.4.peg.2125"/>
<reference evidence="2" key="2">
    <citation type="submission" date="2015-05" db="EMBL/GenBank/DDBJ databases">
        <title>Complete genome sequence of Corynebacterium mustelae DSM 45274, isolated from various tissues of a male ferret with lethal sepsis.</title>
        <authorList>
            <person name="Ruckert C."/>
            <person name="Albersmeier A."/>
            <person name="Winkler A."/>
            <person name="Tauch A."/>
        </authorList>
    </citation>
    <scope>NUCLEOTIDE SEQUENCE [LARGE SCALE GENOMIC DNA]</scope>
    <source>
        <strain evidence="2">DSM 45274</strain>
    </source>
</reference>
<evidence type="ECO:0000313" key="1">
    <source>
        <dbReference type="EMBL" id="AKK06318.1"/>
    </source>
</evidence>
<dbReference type="RefSeq" id="WP_047262369.1">
    <property type="nucleotide sequence ID" value="NZ_CP011542.1"/>
</dbReference>
<evidence type="ECO:0000313" key="2">
    <source>
        <dbReference type="Proteomes" id="UP000035199"/>
    </source>
</evidence>
<evidence type="ECO:0008006" key="3">
    <source>
        <dbReference type="Google" id="ProtNLM"/>
    </source>
</evidence>
<dbReference type="STRING" id="571915.CMUST_10010"/>
<name>A0A0G3H3C4_9CORY</name>
<dbReference type="KEGG" id="cmv:CMUST_10010"/>
<sequence>MPIFDLTCNPNELLPTSTQLRTGMEPYLDGSPVGLDLGRQAAFRLWELRENTDDWEYVDQLITHTLEQSTNDPVGVRAHCFYTALSMWGEGDAYFRWITAQYEACITFAHDHALWSLYGVALQSRRDQLADKHAGGDLSHADYHAELTQLETLGESALQVAEQHNGEIYHALFDLHLDLHHNTEALTSLCRRWQAAAKTPDELYDAYVHPFSSITSDACWAHARNGIAALERALDHVSPDRHWSIALGLLDFHREVVEKYESSGPLPHNLVDLCISHFDRAVAVLRQYIDPAQHNNLISTVGCAYKERGDFCRRHKRIKEAERSYIAGIDYWDFALNQAGLPVSRDNSGHILDLRRSVAEIQ</sequence>
<protein>
    <recommendedName>
        <fullName evidence="3">DUF4034 domain-containing protein</fullName>
    </recommendedName>
</protein>
<keyword evidence="2" id="KW-1185">Reference proteome</keyword>
<dbReference type="EMBL" id="CP011542">
    <property type="protein sequence ID" value="AKK06318.1"/>
    <property type="molecule type" value="Genomic_DNA"/>
</dbReference>
<dbReference type="Proteomes" id="UP000035199">
    <property type="component" value="Chromosome"/>
</dbReference>
<reference evidence="1 2" key="1">
    <citation type="journal article" date="2015" name="Genome Announc.">
        <title>Complete Genome Sequence of the Type Strain Corynebacterium mustelae DSM 45274, Isolated from Various Tissues of a Male Ferret with Lethal Sepsis.</title>
        <authorList>
            <person name="Ruckert C."/>
            <person name="Eimer J."/>
            <person name="Winkler A."/>
            <person name="Tauch A."/>
        </authorList>
    </citation>
    <scope>NUCLEOTIDE SEQUENCE [LARGE SCALE GENOMIC DNA]</scope>
    <source>
        <strain evidence="1 2">DSM 45274</strain>
    </source>
</reference>
<proteinExistence type="predicted"/>
<accession>A0A0G3H3C4</accession>
<gene>
    <name evidence="1" type="ORF">CMUST_10010</name>
</gene>